<organism evidence="1 2">
    <name type="scientific">Natrialba hulunbeirensis JCM 10989</name>
    <dbReference type="NCBI Taxonomy" id="1227493"/>
    <lineage>
        <taxon>Archaea</taxon>
        <taxon>Methanobacteriati</taxon>
        <taxon>Methanobacteriota</taxon>
        <taxon>Stenosarchaea group</taxon>
        <taxon>Halobacteria</taxon>
        <taxon>Halobacteriales</taxon>
        <taxon>Natrialbaceae</taxon>
        <taxon>Natrialba</taxon>
    </lineage>
</organism>
<gene>
    <name evidence="1" type="ORF">C483_07968</name>
</gene>
<sequence>MCFNCQNEFQLNRERNWEVIYKVTDEEDDFFPRDFTNLLKYSEEGKKESTKFFQHELEKLRNMDNPQRRGKIFDHFVGLLFHQIDGLEVRIQPEGDSGETDVHIVCINGPSWFSTTCGTHTMIENKWEKHPIQKGPVHKFYGKISSNHSCERAYFLSMSGFSNGNRSNIGAHTVLKKFQDPEIVDLWEEDLQKMVDDGNPSRVLRQKLVP</sequence>
<dbReference type="AlphaFoldDB" id="M0A0U9"/>
<dbReference type="Proteomes" id="UP000011519">
    <property type="component" value="Unassembled WGS sequence"/>
</dbReference>
<evidence type="ECO:0000313" key="2">
    <source>
        <dbReference type="Proteomes" id="UP000011519"/>
    </source>
</evidence>
<reference evidence="1 2" key="1">
    <citation type="journal article" date="2014" name="PLoS Genet.">
        <title>Phylogenetically driven sequencing of extremely halophilic archaea reveals strategies for static and dynamic osmo-response.</title>
        <authorList>
            <person name="Becker E.A."/>
            <person name="Seitzer P.M."/>
            <person name="Tritt A."/>
            <person name="Larsen D."/>
            <person name="Krusor M."/>
            <person name="Yao A.I."/>
            <person name="Wu D."/>
            <person name="Madern D."/>
            <person name="Eisen J.A."/>
            <person name="Darling A.E."/>
            <person name="Facciotti M.T."/>
        </authorList>
    </citation>
    <scope>NUCLEOTIDE SEQUENCE [LARGE SCALE GENOMIC DNA]</scope>
    <source>
        <strain evidence="1 2">JCM 10989</strain>
    </source>
</reference>
<protein>
    <submittedName>
        <fullName evidence="1">Uncharacterized protein</fullName>
    </submittedName>
</protein>
<proteinExistence type="predicted"/>
<dbReference type="EMBL" id="AOIM01000020">
    <property type="protein sequence ID" value="ELY92375.1"/>
    <property type="molecule type" value="Genomic_DNA"/>
</dbReference>
<comment type="caution">
    <text evidence="1">The sequence shown here is derived from an EMBL/GenBank/DDBJ whole genome shotgun (WGS) entry which is preliminary data.</text>
</comment>
<evidence type="ECO:0000313" key="1">
    <source>
        <dbReference type="EMBL" id="ELY92375.1"/>
    </source>
</evidence>
<accession>M0A0U9</accession>
<keyword evidence="2" id="KW-1185">Reference proteome</keyword>
<name>M0A0U9_9EURY</name>